<feature type="signal peptide" evidence="10">
    <location>
        <begin position="1"/>
        <end position="18"/>
    </location>
</feature>
<evidence type="ECO:0000256" key="10">
    <source>
        <dbReference type="SAM" id="SignalP"/>
    </source>
</evidence>
<dbReference type="Proteomes" id="UP000507470">
    <property type="component" value="Unassembled WGS sequence"/>
</dbReference>
<evidence type="ECO:0000256" key="2">
    <source>
        <dbReference type="ARBA" id="ARBA00022475"/>
    </source>
</evidence>
<evidence type="ECO:0000256" key="8">
    <source>
        <dbReference type="ARBA" id="ARBA00023180"/>
    </source>
</evidence>
<dbReference type="SMART" id="SM00241">
    <property type="entry name" value="ZP"/>
    <property type="match status" value="1"/>
</dbReference>
<dbReference type="InterPro" id="IPR042235">
    <property type="entry name" value="ZP-C_dom"/>
</dbReference>
<evidence type="ECO:0000256" key="3">
    <source>
        <dbReference type="ARBA" id="ARBA00022692"/>
    </source>
</evidence>
<reference evidence="12 13" key="1">
    <citation type="submission" date="2020-06" db="EMBL/GenBank/DDBJ databases">
        <authorList>
            <person name="Li R."/>
            <person name="Bekaert M."/>
        </authorList>
    </citation>
    <scope>NUCLEOTIDE SEQUENCE [LARGE SCALE GENOMIC DNA]</scope>
    <source>
        <strain evidence="13">wild</strain>
    </source>
</reference>
<keyword evidence="2" id="KW-1003">Cell membrane</keyword>
<dbReference type="OrthoDB" id="6420824at2759"/>
<keyword evidence="4 10" id="KW-0732">Signal</keyword>
<proteinExistence type="predicted"/>
<keyword evidence="13" id="KW-1185">Reference proteome</keyword>
<evidence type="ECO:0000256" key="7">
    <source>
        <dbReference type="ARBA" id="ARBA00023157"/>
    </source>
</evidence>
<feature type="chain" id="PRO_5027083161" evidence="10">
    <location>
        <begin position="19"/>
        <end position="809"/>
    </location>
</feature>
<protein>
    <submittedName>
        <fullName evidence="12">TGFBR3</fullName>
    </submittedName>
</protein>
<evidence type="ECO:0000256" key="5">
    <source>
        <dbReference type="ARBA" id="ARBA00022989"/>
    </source>
</evidence>
<dbReference type="Gene3D" id="2.60.40.4100">
    <property type="entry name" value="Zona pellucida, ZP-C domain"/>
    <property type="match status" value="1"/>
</dbReference>
<dbReference type="PANTHER" id="PTHR14002">
    <property type="entry name" value="ENDOGLIN/TGF-BETA RECEPTOR TYPE III"/>
    <property type="match status" value="1"/>
</dbReference>
<accession>A0A6J8EAA0</accession>
<evidence type="ECO:0000256" key="1">
    <source>
        <dbReference type="ARBA" id="ARBA00004251"/>
    </source>
</evidence>
<dbReference type="InterPro" id="IPR001507">
    <property type="entry name" value="ZP_dom"/>
</dbReference>
<keyword evidence="7" id="KW-1015">Disulfide bond</keyword>
<dbReference type="EMBL" id="CACVKT020008736">
    <property type="protein sequence ID" value="CAC5417350.1"/>
    <property type="molecule type" value="Genomic_DNA"/>
</dbReference>
<name>A0A6J8EAA0_MYTCO</name>
<evidence type="ECO:0000256" key="6">
    <source>
        <dbReference type="ARBA" id="ARBA00023136"/>
    </source>
</evidence>
<dbReference type="AlphaFoldDB" id="A0A6J8EAA0"/>
<dbReference type="Pfam" id="PF00100">
    <property type="entry name" value="Zona_pellucida"/>
    <property type="match status" value="1"/>
</dbReference>
<keyword evidence="6 9" id="KW-0472">Membrane</keyword>
<keyword evidence="5 9" id="KW-1133">Transmembrane helix</keyword>
<keyword evidence="3 9" id="KW-0812">Transmembrane</keyword>
<keyword evidence="8" id="KW-0325">Glycoprotein</keyword>
<feature type="transmembrane region" description="Helical" evidence="9">
    <location>
        <begin position="751"/>
        <end position="774"/>
    </location>
</feature>
<dbReference type="InterPro" id="IPR058899">
    <property type="entry name" value="TGFBR3/Endoglin-like_N"/>
</dbReference>
<dbReference type="PROSITE" id="PS51034">
    <property type="entry name" value="ZP_2"/>
    <property type="match status" value="1"/>
</dbReference>
<feature type="domain" description="ZP" evidence="11">
    <location>
        <begin position="389"/>
        <end position="686"/>
    </location>
</feature>
<dbReference type="Pfam" id="PF26060">
    <property type="entry name" value="TGFBR3_N"/>
    <property type="match status" value="1"/>
</dbReference>
<evidence type="ECO:0000256" key="9">
    <source>
        <dbReference type="SAM" id="Phobius"/>
    </source>
</evidence>
<evidence type="ECO:0000259" key="11">
    <source>
        <dbReference type="PROSITE" id="PS51034"/>
    </source>
</evidence>
<dbReference type="InterPro" id="IPR055355">
    <property type="entry name" value="ZP-C"/>
</dbReference>
<gene>
    <name evidence="12" type="ORF">MCOR_49860</name>
</gene>
<evidence type="ECO:0000256" key="4">
    <source>
        <dbReference type="ARBA" id="ARBA00022729"/>
    </source>
</evidence>
<evidence type="ECO:0000313" key="13">
    <source>
        <dbReference type="Proteomes" id="UP000507470"/>
    </source>
</evidence>
<organism evidence="12 13">
    <name type="scientific">Mytilus coruscus</name>
    <name type="common">Sea mussel</name>
    <dbReference type="NCBI Taxonomy" id="42192"/>
    <lineage>
        <taxon>Eukaryota</taxon>
        <taxon>Metazoa</taxon>
        <taxon>Spiralia</taxon>
        <taxon>Lophotrochozoa</taxon>
        <taxon>Mollusca</taxon>
        <taxon>Bivalvia</taxon>
        <taxon>Autobranchia</taxon>
        <taxon>Pteriomorphia</taxon>
        <taxon>Mytilida</taxon>
        <taxon>Mytiloidea</taxon>
        <taxon>Mytilidae</taxon>
        <taxon>Mytilinae</taxon>
        <taxon>Mytilus</taxon>
    </lineage>
</organism>
<evidence type="ECO:0000313" key="12">
    <source>
        <dbReference type="EMBL" id="CAC5417350.1"/>
    </source>
</evidence>
<sequence length="809" mass="90521">MHTLYILLFALGIYTSVGLIQVGQTSSVLPCQIELPFTNPHISVFYKQPIIGIGCVTNVTTKTNQEVHVINLKKSVAVYRNEVAEVHLFVKSRNDEVLWEPLIIVLNSINPVKWRVRTEILAPARKKHIFVIPGYSSVKLVKGNSRRIVRRVGQLPEKREKLLEWVKLRYGAVTSFAELDKGNQITLHVGPDNTATSVCEVKDSQAKTVEAIYEKPKPFAGCMVPPRSNIMERVAYVIELEKEDQSTEHIGIEDVELEIKSGRRRKTHRNFYLVLKSPWRNVTWRVKTKRLEGYAEIVSNSKIDISGIKMDPVSERIEDLTETGEKFLKWVEKYVGQVAMYTAIHSANKIKMVIPDTDDEEKTKSQILNDPFDDIPFTKKILNRNARTECIGQGVIKVSLSKTVYQTYGLDLYQMSLISPSCIATQNASHIIWESAIGECKTRKTVQDGQITLHNALLIHRSPADAIEAGSGYHYDNIDEDELNISGSGSLNQVTETYIDDEDYRHNDPPITSDVSCRLQHGSDKITVSHGDKTKPMTPPSTKITHNMDLSFRLQLFRSPLYLDANYLYPMNISLGSRVFVDAAIEGDKSMRVQIISCHLIRDHNPVKTLIQNGCKGSNTNWEPVVRGKPLMGSVTQSQRFSFPADILSQYLNQYIYISCHLTVCRNYQTADNGFIPQCIDNKDQICRVGLPPISPRVPANTDVTKGPMKIVNSRQVPMPPKLNVGVEDEVKDTGKQTGKQSVVVDGLESGTVICIAFAAFFIGVLLMAALWFIHTHTGPSKRTDIGKMGIDGSGESTPMSTAPIAVNS</sequence>
<dbReference type="PANTHER" id="PTHR14002:SF45">
    <property type="entry name" value="ZP DOMAIN-CONTAINING PROTEIN"/>
    <property type="match status" value="1"/>
</dbReference>
<comment type="subcellular location">
    <subcellularLocation>
        <location evidence="1">Cell membrane</location>
        <topology evidence="1">Single-pass type I membrane protein</topology>
    </subcellularLocation>
</comment>